<dbReference type="AlphaFoldDB" id="A0A553USE8"/>
<dbReference type="Proteomes" id="UP000316092">
    <property type="component" value="Unassembled WGS sequence"/>
</dbReference>
<dbReference type="EMBL" id="VKDB01000014">
    <property type="protein sequence ID" value="TSA83122.1"/>
    <property type="molecule type" value="Genomic_DNA"/>
</dbReference>
<feature type="transmembrane region" description="Helical" evidence="1">
    <location>
        <begin position="71"/>
        <end position="96"/>
    </location>
</feature>
<name>A0A553USE8_9DEIO</name>
<gene>
    <name evidence="2" type="ORF">FNU79_12370</name>
</gene>
<evidence type="ECO:0000256" key="1">
    <source>
        <dbReference type="SAM" id="Phobius"/>
    </source>
</evidence>
<dbReference type="RefSeq" id="WP_143721140.1">
    <property type="nucleotide sequence ID" value="NZ_VKDB01000014.1"/>
</dbReference>
<protein>
    <submittedName>
        <fullName evidence="2">Uncharacterized protein</fullName>
    </submittedName>
</protein>
<comment type="caution">
    <text evidence="2">The sequence shown here is derived from an EMBL/GenBank/DDBJ whole genome shotgun (WGS) entry which is preliminary data.</text>
</comment>
<evidence type="ECO:0000313" key="2">
    <source>
        <dbReference type="EMBL" id="TSA83122.1"/>
    </source>
</evidence>
<keyword evidence="3" id="KW-1185">Reference proteome</keyword>
<reference evidence="2 3" key="1">
    <citation type="submission" date="2019-07" db="EMBL/GenBank/DDBJ databases">
        <title>Deinococcus detaillus sp. nov., isolated from humus soil in Antarctica.</title>
        <authorList>
            <person name="Zhang K."/>
        </authorList>
    </citation>
    <scope>NUCLEOTIDE SEQUENCE [LARGE SCALE GENOMIC DNA]</scope>
    <source>
        <strain evidence="2 3">H1</strain>
    </source>
</reference>
<accession>A0A553USE8</accession>
<feature type="transmembrane region" description="Helical" evidence="1">
    <location>
        <begin position="37"/>
        <end position="59"/>
    </location>
</feature>
<sequence>MNATAESIRAGFRLVSGLLILIIAINLLRVITNTLSYGGFSFGLLLSFALLAGLCWAVYNGKIWARVVLALLLLLNAVSALIGALQLLSALSLFVIPQVNAYFEYAAAQS</sequence>
<keyword evidence="1" id="KW-0812">Transmembrane</keyword>
<proteinExistence type="predicted"/>
<keyword evidence="1" id="KW-1133">Transmembrane helix</keyword>
<feature type="transmembrane region" description="Helical" evidence="1">
    <location>
        <begin position="12"/>
        <end position="31"/>
    </location>
</feature>
<organism evidence="2 3">
    <name type="scientific">Deinococcus detaillensis</name>
    <dbReference type="NCBI Taxonomy" id="2592048"/>
    <lineage>
        <taxon>Bacteria</taxon>
        <taxon>Thermotogati</taxon>
        <taxon>Deinococcota</taxon>
        <taxon>Deinococci</taxon>
        <taxon>Deinococcales</taxon>
        <taxon>Deinococcaceae</taxon>
        <taxon>Deinococcus</taxon>
    </lineage>
</organism>
<keyword evidence="1" id="KW-0472">Membrane</keyword>
<evidence type="ECO:0000313" key="3">
    <source>
        <dbReference type="Proteomes" id="UP000316092"/>
    </source>
</evidence>